<dbReference type="InterPro" id="IPR006224">
    <property type="entry name" value="PsdUridine_synth_RluA-like_CS"/>
</dbReference>
<dbReference type="Gene3D" id="3.30.2350.10">
    <property type="entry name" value="Pseudouridine synthase"/>
    <property type="match status" value="1"/>
</dbReference>
<feature type="active site" evidence="3">
    <location>
        <position position="138"/>
    </location>
</feature>
<evidence type="ECO:0000256" key="4">
    <source>
        <dbReference type="RuleBase" id="RU362028"/>
    </source>
</evidence>
<dbReference type="GO" id="GO:0140098">
    <property type="term" value="F:catalytic activity, acting on RNA"/>
    <property type="evidence" value="ECO:0007669"/>
    <property type="project" value="UniProtKB-ARBA"/>
</dbReference>
<dbReference type="EC" id="5.4.99.-" evidence="4"/>
<keyword evidence="7" id="KW-1185">Reference proteome</keyword>
<sequence>MKKNFTISWTVGANDGPVLLREFLKKKRISKAALTDIKFNGGALYVNGKEESVRKQLAASDIVTVIFPPETVSTHMEGIPMALDILFEDEHFLAVNKPPGIPTIPSRYQQNGSLAQGVLHYYECNGIEATFHAVNRLDRDTSGVVLIAKHRFAHSLLSQQQTAGNYHRKYAAIAEGEIVSPLTIDAPIGRNTDSIIERKVCEDGQHAVTHVTPLKKLSAIEGTLIKLNLETGRTHQIRVHLSYIGHPLAGDDLYGGSKDYMKRQALHSSEAAFYHPFLEKEIIVKAELPEDMMKWID</sequence>
<comment type="catalytic activity">
    <reaction evidence="1 4">
        <text>a uridine in RNA = a pseudouridine in RNA</text>
        <dbReference type="Rhea" id="RHEA:48348"/>
        <dbReference type="Rhea" id="RHEA-COMP:12068"/>
        <dbReference type="Rhea" id="RHEA-COMP:12069"/>
        <dbReference type="ChEBI" id="CHEBI:65314"/>
        <dbReference type="ChEBI" id="CHEBI:65315"/>
    </reaction>
</comment>
<dbReference type="InterPro" id="IPR006225">
    <property type="entry name" value="PsdUridine_synth_RluC/D"/>
</dbReference>
<dbReference type="InterPro" id="IPR006145">
    <property type="entry name" value="PsdUridine_synth_RsuA/RluA"/>
</dbReference>
<dbReference type="NCBIfam" id="TIGR00005">
    <property type="entry name" value="rluA_subfam"/>
    <property type="match status" value="1"/>
</dbReference>
<dbReference type="EMBL" id="NOII01000001">
    <property type="protein sequence ID" value="OYD59052.1"/>
    <property type="molecule type" value="Genomic_DNA"/>
</dbReference>
<comment type="similarity">
    <text evidence="2 4">Belongs to the pseudouridine synthase RluA family.</text>
</comment>
<feature type="domain" description="Pseudouridine synthase RsuA/RluA-like" evidence="5">
    <location>
        <begin position="91"/>
        <end position="242"/>
    </location>
</feature>
<proteinExistence type="inferred from homology"/>
<evidence type="ECO:0000313" key="6">
    <source>
        <dbReference type="EMBL" id="OYD59052.1"/>
    </source>
</evidence>
<protein>
    <recommendedName>
        <fullName evidence="4">Pseudouridine synthase</fullName>
        <ecNumber evidence="4">5.4.99.-</ecNumber>
    </recommendedName>
</protein>
<dbReference type="GO" id="GO:0000455">
    <property type="term" value="P:enzyme-directed rRNA pseudouridine synthesis"/>
    <property type="evidence" value="ECO:0007669"/>
    <property type="project" value="TreeGrafter"/>
</dbReference>
<evidence type="ECO:0000256" key="1">
    <source>
        <dbReference type="ARBA" id="ARBA00000073"/>
    </source>
</evidence>
<dbReference type="AlphaFoldDB" id="A0A235FCU2"/>
<comment type="function">
    <text evidence="4">Responsible for synthesis of pseudouridine from uracil.</text>
</comment>
<reference evidence="6 7" key="1">
    <citation type="submission" date="2017-07" db="EMBL/GenBank/DDBJ databases">
        <title>Fictibacillus sp. nov. GDSW-R2A3 Genome sequencing and assembly.</title>
        <authorList>
            <person name="Mayilraj S."/>
        </authorList>
    </citation>
    <scope>NUCLEOTIDE SEQUENCE [LARGE SCALE GENOMIC DNA]</scope>
    <source>
        <strain evidence="6 7">GDSW-R2A3</strain>
    </source>
</reference>
<keyword evidence="4" id="KW-0413">Isomerase</keyword>
<dbReference type="GO" id="GO:0009982">
    <property type="term" value="F:pseudouridine synthase activity"/>
    <property type="evidence" value="ECO:0007669"/>
    <property type="project" value="InterPro"/>
</dbReference>
<dbReference type="GO" id="GO:0003723">
    <property type="term" value="F:RNA binding"/>
    <property type="evidence" value="ECO:0007669"/>
    <property type="project" value="InterPro"/>
</dbReference>
<name>A0A235FCU2_9BACL</name>
<dbReference type="OrthoDB" id="9807829at2"/>
<dbReference type="InterPro" id="IPR050188">
    <property type="entry name" value="RluA_PseudoU_synthase"/>
</dbReference>
<evidence type="ECO:0000313" key="7">
    <source>
        <dbReference type="Proteomes" id="UP000215059"/>
    </source>
</evidence>
<dbReference type="PROSITE" id="PS01129">
    <property type="entry name" value="PSI_RLU"/>
    <property type="match status" value="1"/>
</dbReference>
<dbReference type="Proteomes" id="UP000215059">
    <property type="component" value="Unassembled WGS sequence"/>
</dbReference>
<gene>
    <name evidence="6" type="ORF">CGZ90_03880</name>
</gene>
<evidence type="ECO:0000256" key="3">
    <source>
        <dbReference type="PIRSR" id="PIRSR606225-1"/>
    </source>
</evidence>
<evidence type="ECO:0000256" key="2">
    <source>
        <dbReference type="ARBA" id="ARBA00010876"/>
    </source>
</evidence>
<organism evidence="6 7">
    <name type="scientific">Fictibacillus aquaticus</name>
    <dbReference type="NCBI Taxonomy" id="2021314"/>
    <lineage>
        <taxon>Bacteria</taxon>
        <taxon>Bacillati</taxon>
        <taxon>Bacillota</taxon>
        <taxon>Bacilli</taxon>
        <taxon>Bacillales</taxon>
        <taxon>Fictibacillaceae</taxon>
        <taxon>Fictibacillus</taxon>
    </lineage>
</organism>
<dbReference type="SUPFAM" id="SSF55120">
    <property type="entry name" value="Pseudouridine synthase"/>
    <property type="match status" value="1"/>
</dbReference>
<dbReference type="Pfam" id="PF00849">
    <property type="entry name" value="PseudoU_synth_2"/>
    <property type="match status" value="1"/>
</dbReference>
<dbReference type="PANTHER" id="PTHR21600:SF35">
    <property type="entry name" value="PSEUDOURIDINE SYNTHASE"/>
    <property type="match status" value="1"/>
</dbReference>
<dbReference type="PANTHER" id="PTHR21600">
    <property type="entry name" value="MITOCHONDRIAL RNA PSEUDOURIDINE SYNTHASE"/>
    <property type="match status" value="1"/>
</dbReference>
<evidence type="ECO:0000259" key="5">
    <source>
        <dbReference type="Pfam" id="PF00849"/>
    </source>
</evidence>
<dbReference type="CDD" id="cd02869">
    <property type="entry name" value="PseudoU_synth_RluA_like"/>
    <property type="match status" value="1"/>
</dbReference>
<dbReference type="RefSeq" id="WP_094251012.1">
    <property type="nucleotide sequence ID" value="NZ_JBHLXL010000001.1"/>
</dbReference>
<comment type="caution">
    <text evidence="6">The sequence shown here is derived from an EMBL/GenBank/DDBJ whole genome shotgun (WGS) entry which is preliminary data.</text>
</comment>
<dbReference type="InterPro" id="IPR020103">
    <property type="entry name" value="PsdUridine_synth_cat_dom_sf"/>
</dbReference>
<accession>A0A235FCU2</accession>